<evidence type="ECO:0000256" key="2">
    <source>
        <dbReference type="SAM" id="Coils"/>
    </source>
</evidence>
<dbReference type="InterPro" id="IPR023378">
    <property type="entry name" value="YheA/YmcA-like_dom_sf"/>
</dbReference>
<dbReference type="HAMAP" id="MF_01526">
    <property type="entry name" value="UPF0342"/>
    <property type="match status" value="1"/>
</dbReference>
<dbReference type="RefSeq" id="WP_009560383.1">
    <property type="nucleotide sequence ID" value="NZ_AYZN01000001.1"/>
</dbReference>
<dbReference type="InterPro" id="IPR010368">
    <property type="entry name" value="Com_YlbF"/>
</dbReference>
<accession>I7LEJ0</accession>
<gene>
    <name evidence="3" type="ORF">BN53_06940</name>
</gene>
<dbReference type="Gene3D" id="1.20.1500.10">
    <property type="entry name" value="YheA/YmcA-like"/>
    <property type="match status" value="1"/>
</dbReference>
<reference evidence="3 4" key="1">
    <citation type="submission" date="2012-06" db="EMBL/GenBank/DDBJ databases">
        <title>Draft Genome Sequence of Lactobacillus pasteurii CRBIP 24.76T.</title>
        <authorList>
            <person name="Cousin S."/>
            <person name="Bouchier C."/>
            <person name="Loux V."/>
            <person name="Ma L."/>
            <person name="Creno S."/>
            <person name="Bizet C."/>
            <person name="Clermont D."/>
        </authorList>
    </citation>
    <scope>NUCLEOTIDE SEQUENCE [LARGE SCALE GENOMIC DNA]</scope>
    <source>
        <strain evidence="4">CRBIP 24.76T</strain>
    </source>
</reference>
<organism evidence="3 4">
    <name type="scientific">Lactobacillus pasteurii DSM 23907 = CRBIP 24.76</name>
    <dbReference type="NCBI Taxonomy" id="1423790"/>
    <lineage>
        <taxon>Bacteria</taxon>
        <taxon>Bacillati</taxon>
        <taxon>Bacillota</taxon>
        <taxon>Bacilli</taxon>
        <taxon>Lactobacillales</taxon>
        <taxon>Lactobacillaceae</taxon>
        <taxon>Lactobacillus</taxon>
    </lineage>
</organism>
<dbReference type="eggNOG" id="COG3679">
    <property type="taxonomic scope" value="Bacteria"/>
</dbReference>
<name>I7LEJ0_9LACO</name>
<dbReference type="STRING" id="1423790.BN53_06940"/>
<evidence type="ECO:0000256" key="1">
    <source>
        <dbReference type="HAMAP-Rule" id="MF_01526"/>
    </source>
</evidence>
<dbReference type="Pfam" id="PF06133">
    <property type="entry name" value="Com_YlbF"/>
    <property type="match status" value="1"/>
</dbReference>
<evidence type="ECO:0000313" key="4">
    <source>
        <dbReference type="Proteomes" id="UP000009311"/>
    </source>
</evidence>
<sequence length="124" mass="14370">MVNIYDTANQLAKDLKETQEYLDLAKAVKAIEEDPTSKDLFKRMDEVQAKLMRAQQMGQEITDQDAEEYGKLAHEAQSNANITNLFEAEQKVHGMLDEIQRIYSAQLNDLYENIRNKDLYKDLI</sequence>
<keyword evidence="2" id="KW-0175">Coiled coil</keyword>
<dbReference type="SUPFAM" id="SSF158622">
    <property type="entry name" value="YheA/YmcA-like"/>
    <property type="match status" value="1"/>
</dbReference>
<comment type="similarity">
    <text evidence="1">Belongs to the UPF0342 family.</text>
</comment>
<dbReference type="PATRIC" id="fig|1423790.3.peg.18"/>
<dbReference type="OrthoDB" id="9811402at2"/>
<dbReference type="EMBL" id="CAKD01000023">
    <property type="protein sequence ID" value="CCI85818.1"/>
    <property type="molecule type" value="Genomic_DNA"/>
</dbReference>
<proteinExistence type="inferred from homology"/>
<comment type="caution">
    <text evidence="3">The sequence shown here is derived from an EMBL/GenBank/DDBJ whole genome shotgun (WGS) entry which is preliminary data.</text>
</comment>
<dbReference type="AlphaFoldDB" id="I7LEJ0"/>
<evidence type="ECO:0000313" key="3">
    <source>
        <dbReference type="EMBL" id="CCI85818.1"/>
    </source>
</evidence>
<protein>
    <recommendedName>
        <fullName evidence="1">UPF0342 protein BN53_06940</fullName>
    </recommendedName>
</protein>
<keyword evidence="4" id="KW-1185">Reference proteome</keyword>
<feature type="coiled-coil region" evidence="2">
    <location>
        <begin position="37"/>
        <end position="64"/>
    </location>
</feature>
<dbReference type="Proteomes" id="UP000009311">
    <property type="component" value="Unassembled WGS sequence"/>
</dbReference>